<dbReference type="PANTHER" id="PTHR46656:SF3">
    <property type="entry name" value="PUTATIVE-RELATED"/>
    <property type="match status" value="1"/>
</dbReference>
<gene>
    <name evidence="4" type="ORF">URODEC1_LOCUS114033</name>
</gene>
<reference evidence="4 5" key="2">
    <citation type="submission" date="2024-10" db="EMBL/GenBank/DDBJ databases">
        <authorList>
            <person name="Ryan C."/>
        </authorList>
    </citation>
    <scope>NUCLEOTIDE SEQUENCE [LARGE SCALE GENOMIC DNA]</scope>
</reference>
<proteinExistence type="predicted"/>
<evidence type="ECO:0000256" key="1">
    <source>
        <dbReference type="ARBA" id="ARBA00022676"/>
    </source>
</evidence>
<dbReference type="Gene3D" id="3.40.50.2000">
    <property type="entry name" value="Glycogen Phosphorylase B"/>
    <property type="match status" value="1"/>
</dbReference>
<sequence length="532" mass="59430">MPGPPPTQTAQPDPKPNNRRRSLLLFLAPPLLAVAVALLLGASTNPLPRRFLRLLLGPKPSVLRPEAPRPAVHPSRDAGRPPCVLWMAPFASGGGYCSEAWSYVAALDAHAAAREGKNFTLSIAHHGDLESPEFWIGLPEPSKDLAYRLAATRCELSRAVVVCHSEPGAWYPPLYEALPCPPTGYREPAFVIGRTMFETDRVPPEHVRRCNQMDAVWVPTDFHVSTFVKSGVDRAKVVKVVQAVDVEFFDPAKHVALPLPIGVPVMVPEGSTLEHGDPKGRDFAFLSVFKWEQRKGWDVLLRAFLQEFSGADDVVLYLLISAYHSDTNFIGQIRRFVKETGIKEPVEGWAEIRVINEHVPQSALPSLYKAADAFVLPTRGEGWGRPVVEAMAMALPVIVTNWSGPTEYLTEENGYPLDMDRLTEVTEGPFKGHLCAEPSADHLRALMRHVVGDREEARSKGKKAREDMIERKLIHHGGMECYLTQPFICHSIPSRLAQQRLQLNIQEIVAFIWQRLVRGRSYRHLMKEVGYK</sequence>
<dbReference type="InterPro" id="IPR001296">
    <property type="entry name" value="Glyco_trans_1"/>
</dbReference>
<feature type="transmembrane region" description="Helical" evidence="2">
    <location>
        <begin position="23"/>
        <end position="42"/>
    </location>
</feature>
<keyword evidence="2" id="KW-0812">Transmembrane</keyword>
<evidence type="ECO:0000313" key="4">
    <source>
        <dbReference type="EMBL" id="CAL5090822.1"/>
    </source>
</evidence>
<name>A0ABC9GAA2_9POAL</name>
<dbReference type="Pfam" id="PF00534">
    <property type="entry name" value="Glycos_transf_1"/>
    <property type="match status" value="1"/>
</dbReference>
<dbReference type="Proteomes" id="UP001497457">
    <property type="component" value="Chromosome 8b"/>
</dbReference>
<keyword evidence="2" id="KW-1133">Transmembrane helix</keyword>
<dbReference type="GO" id="GO:0016757">
    <property type="term" value="F:glycosyltransferase activity"/>
    <property type="evidence" value="ECO:0007669"/>
    <property type="project" value="UniProtKB-KW"/>
</dbReference>
<dbReference type="AlphaFoldDB" id="A0ABC9GAA2"/>
<keyword evidence="5" id="KW-1185">Reference proteome</keyword>
<reference evidence="5" key="1">
    <citation type="submission" date="2024-06" db="EMBL/GenBank/DDBJ databases">
        <authorList>
            <person name="Ryan C."/>
        </authorList>
    </citation>
    <scope>NUCLEOTIDE SEQUENCE [LARGE SCALE GENOMIC DNA]</scope>
</reference>
<dbReference type="PANTHER" id="PTHR46656">
    <property type="entry name" value="PUTATIVE-RELATED"/>
    <property type="match status" value="1"/>
</dbReference>
<evidence type="ECO:0000313" key="5">
    <source>
        <dbReference type="Proteomes" id="UP001497457"/>
    </source>
</evidence>
<keyword evidence="2" id="KW-0472">Membrane</keyword>
<organism evidence="4 5">
    <name type="scientific">Urochloa decumbens</name>
    <dbReference type="NCBI Taxonomy" id="240449"/>
    <lineage>
        <taxon>Eukaryota</taxon>
        <taxon>Viridiplantae</taxon>
        <taxon>Streptophyta</taxon>
        <taxon>Embryophyta</taxon>
        <taxon>Tracheophyta</taxon>
        <taxon>Spermatophyta</taxon>
        <taxon>Magnoliopsida</taxon>
        <taxon>Liliopsida</taxon>
        <taxon>Poales</taxon>
        <taxon>Poaceae</taxon>
        <taxon>PACMAD clade</taxon>
        <taxon>Panicoideae</taxon>
        <taxon>Panicodae</taxon>
        <taxon>Paniceae</taxon>
        <taxon>Melinidinae</taxon>
        <taxon>Urochloa</taxon>
    </lineage>
</organism>
<evidence type="ECO:0000256" key="2">
    <source>
        <dbReference type="SAM" id="Phobius"/>
    </source>
</evidence>
<dbReference type="EMBL" id="OZ075118">
    <property type="protein sequence ID" value="CAL5090822.1"/>
    <property type="molecule type" value="Genomic_DNA"/>
</dbReference>
<evidence type="ECO:0000259" key="3">
    <source>
        <dbReference type="Pfam" id="PF00534"/>
    </source>
</evidence>
<protein>
    <recommendedName>
        <fullName evidence="3">Glycosyl transferase family 1 domain-containing protein</fullName>
    </recommendedName>
</protein>
<feature type="domain" description="Glycosyl transferase family 1" evidence="3">
    <location>
        <begin position="358"/>
        <end position="466"/>
    </location>
</feature>
<keyword evidence="1" id="KW-0808">Transferase</keyword>
<accession>A0ABC9GAA2</accession>
<dbReference type="SUPFAM" id="SSF53756">
    <property type="entry name" value="UDP-Glycosyltransferase/glycogen phosphorylase"/>
    <property type="match status" value="1"/>
</dbReference>
<keyword evidence="1" id="KW-0328">Glycosyltransferase</keyword>